<keyword evidence="11 12" id="KW-0472">Membrane</keyword>
<evidence type="ECO:0000256" key="9">
    <source>
        <dbReference type="ARBA" id="ARBA00022989"/>
    </source>
</evidence>
<dbReference type="GO" id="GO:0015379">
    <property type="term" value="F:potassium:chloride symporter activity"/>
    <property type="evidence" value="ECO:0007669"/>
    <property type="project" value="InterPro"/>
</dbReference>
<sequence length="474" mass="51912">MNYNTIINLIGAVLRFLGMAMLVPVVVALWYNENYNPFLISAVITFVVGIVSGLKTHEFDDLPIKESFAIVAIGWFLVAMFGSLPYILSGISIMDALFESMSGFTTTGSTILPVIEDYSKSLLFWRSFTQWLGGMGIIVLFLAILPKLAVAGRDLFRAEVPDPIGDKLSPRLSQTAKILWSVYVGLSAVEVFALWLSGMTVYDALCTSFSTMSTGGFSPHSESIAFFHSSLIECIVIFFMFVAGANFALHYWVLRGGADRLFRDSEFRLYTCIIVCATLLIALVLWGTYGFDSIRLGLFQVVSIVTTTGFATADFDTWPNTGRMILFLLLFVGGCAGSTGGGVKVVRLLLLIKYGYRELFRSLHPKAILPIRLGRQLVPQGVTEAILSFFILYIFIFTIASLILSIIGMDVVSATSAAATTLGNVGPGFNTVGPAANFSGVHPIGKLVSVLCMWIGRLEIFTVLVLLIPDFWRK</sequence>
<dbReference type="AlphaFoldDB" id="A0A7G9YEX8"/>
<feature type="transmembrane region" description="Helical" evidence="12">
    <location>
        <begin position="12"/>
        <end position="31"/>
    </location>
</feature>
<feature type="transmembrane region" description="Helical" evidence="12">
    <location>
        <begin position="68"/>
        <end position="88"/>
    </location>
</feature>
<gene>
    <name evidence="13" type="ORF">BHHJPBMP_00009</name>
</gene>
<comment type="similarity">
    <text evidence="2">Belongs to the TrkH potassium transport family.</text>
</comment>
<feature type="transmembrane region" description="Helical" evidence="12">
    <location>
        <begin position="37"/>
        <end position="56"/>
    </location>
</feature>
<keyword evidence="5" id="KW-0997">Cell inner membrane</keyword>
<feature type="transmembrane region" description="Helical" evidence="12">
    <location>
        <begin position="447"/>
        <end position="468"/>
    </location>
</feature>
<keyword evidence="10" id="KW-0406">Ion transport</keyword>
<dbReference type="PANTHER" id="PTHR32024:SF2">
    <property type="entry name" value="TRK SYSTEM POTASSIUM UPTAKE PROTEIN TRKG-RELATED"/>
    <property type="match status" value="1"/>
</dbReference>
<evidence type="ECO:0000256" key="10">
    <source>
        <dbReference type="ARBA" id="ARBA00023065"/>
    </source>
</evidence>
<feature type="transmembrane region" description="Helical" evidence="12">
    <location>
        <begin position="324"/>
        <end position="352"/>
    </location>
</feature>
<feature type="transmembrane region" description="Helical" evidence="12">
    <location>
        <begin position="385"/>
        <end position="407"/>
    </location>
</feature>
<name>A0A7G9YEX8_9EURY</name>
<evidence type="ECO:0000313" key="13">
    <source>
        <dbReference type="EMBL" id="QNO46562.1"/>
    </source>
</evidence>
<dbReference type="PANTHER" id="PTHR32024">
    <property type="entry name" value="TRK SYSTEM POTASSIUM UPTAKE PROTEIN TRKG-RELATED"/>
    <property type="match status" value="1"/>
</dbReference>
<reference evidence="13" key="1">
    <citation type="submission" date="2020-06" db="EMBL/GenBank/DDBJ databases">
        <title>Unique genomic features of the anaerobic methanotrophic archaea.</title>
        <authorList>
            <person name="Chadwick G.L."/>
            <person name="Skennerton C.T."/>
            <person name="Laso-Perez R."/>
            <person name="Leu A.O."/>
            <person name="Speth D.R."/>
            <person name="Yu H."/>
            <person name="Morgan-Lang C."/>
            <person name="Hatzenpichler R."/>
            <person name="Goudeau D."/>
            <person name="Malmstrom R."/>
            <person name="Brazelton W.J."/>
            <person name="Woyke T."/>
            <person name="Hallam S.J."/>
            <person name="Tyson G.W."/>
            <person name="Wegener G."/>
            <person name="Boetius A."/>
            <person name="Orphan V."/>
        </authorList>
    </citation>
    <scope>NUCLEOTIDE SEQUENCE</scope>
</reference>
<feature type="transmembrane region" description="Helical" evidence="12">
    <location>
        <begin position="225"/>
        <end position="249"/>
    </location>
</feature>
<evidence type="ECO:0000256" key="11">
    <source>
        <dbReference type="ARBA" id="ARBA00023136"/>
    </source>
</evidence>
<dbReference type="InterPro" id="IPR003445">
    <property type="entry name" value="Cat_transpt"/>
</dbReference>
<evidence type="ECO:0000256" key="1">
    <source>
        <dbReference type="ARBA" id="ARBA00004429"/>
    </source>
</evidence>
<dbReference type="GO" id="GO:0005886">
    <property type="term" value="C:plasma membrane"/>
    <property type="evidence" value="ECO:0007669"/>
    <property type="project" value="UniProtKB-SubCell"/>
</dbReference>
<evidence type="ECO:0000256" key="4">
    <source>
        <dbReference type="ARBA" id="ARBA00022475"/>
    </source>
</evidence>
<evidence type="ECO:0000256" key="7">
    <source>
        <dbReference type="ARBA" id="ARBA00022692"/>
    </source>
</evidence>
<keyword evidence="4" id="KW-1003">Cell membrane</keyword>
<keyword evidence="9 12" id="KW-1133">Transmembrane helix</keyword>
<comment type="subcellular location">
    <subcellularLocation>
        <location evidence="1">Cell inner membrane</location>
        <topology evidence="1">Multi-pass membrane protein</topology>
    </subcellularLocation>
</comment>
<evidence type="ECO:0000256" key="6">
    <source>
        <dbReference type="ARBA" id="ARBA00022538"/>
    </source>
</evidence>
<dbReference type="Pfam" id="PF02386">
    <property type="entry name" value="TrkH"/>
    <property type="match status" value="1"/>
</dbReference>
<feature type="transmembrane region" description="Helical" evidence="12">
    <location>
        <begin position="178"/>
        <end position="205"/>
    </location>
</feature>
<keyword evidence="6" id="KW-0633">Potassium transport</keyword>
<evidence type="ECO:0000256" key="5">
    <source>
        <dbReference type="ARBA" id="ARBA00022519"/>
    </source>
</evidence>
<dbReference type="InterPro" id="IPR004772">
    <property type="entry name" value="TrkH"/>
</dbReference>
<evidence type="ECO:0000256" key="2">
    <source>
        <dbReference type="ARBA" id="ARBA00009137"/>
    </source>
</evidence>
<evidence type="ECO:0000256" key="3">
    <source>
        <dbReference type="ARBA" id="ARBA00022448"/>
    </source>
</evidence>
<evidence type="ECO:0000256" key="8">
    <source>
        <dbReference type="ARBA" id="ARBA00022958"/>
    </source>
</evidence>
<organism evidence="13">
    <name type="scientific">Candidatus Methanogaster sp. ANME-2c ERB4</name>
    <dbReference type="NCBI Taxonomy" id="2759911"/>
    <lineage>
        <taxon>Archaea</taxon>
        <taxon>Methanobacteriati</taxon>
        <taxon>Methanobacteriota</taxon>
        <taxon>Stenosarchaea group</taxon>
        <taxon>Methanomicrobia</taxon>
        <taxon>Methanosarcinales</taxon>
        <taxon>ANME-2 cluster</taxon>
        <taxon>Candidatus Methanogasteraceae</taxon>
        <taxon>Candidatus Methanogaster</taxon>
    </lineage>
</organism>
<feature type="transmembrane region" description="Helical" evidence="12">
    <location>
        <begin position="128"/>
        <end position="150"/>
    </location>
</feature>
<protein>
    <recommendedName>
        <fullName evidence="14">Potassium transporter</fullName>
    </recommendedName>
</protein>
<keyword evidence="7 12" id="KW-0812">Transmembrane</keyword>
<accession>A0A7G9YEX8</accession>
<evidence type="ECO:0008006" key="14">
    <source>
        <dbReference type="Google" id="ProtNLM"/>
    </source>
</evidence>
<feature type="transmembrane region" description="Helical" evidence="12">
    <location>
        <begin position="269"/>
        <end position="289"/>
    </location>
</feature>
<keyword evidence="3" id="KW-0813">Transport</keyword>
<proteinExistence type="inferred from homology"/>
<dbReference type="EMBL" id="MT631199">
    <property type="protein sequence ID" value="QNO46562.1"/>
    <property type="molecule type" value="Genomic_DNA"/>
</dbReference>
<keyword evidence="8" id="KW-0630">Potassium</keyword>
<dbReference type="PIRSF" id="PIRSF006247">
    <property type="entry name" value="TrkH"/>
    <property type="match status" value="1"/>
</dbReference>
<evidence type="ECO:0000256" key="12">
    <source>
        <dbReference type="SAM" id="Phobius"/>
    </source>
</evidence>